<evidence type="ECO:0000259" key="2">
    <source>
        <dbReference type="Pfam" id="PF26640"/>
    </source>
</evidence>
<dbReference type="PANTHER" id="PTHR10622">
    <property type="entry name" value="HET DOMAIN-CONTAINING PROTEIN"/>
    <property type="match status" value="1"/>
</dbReference>
<dbReference type="Pfam" id="PF26640">
    <property type="entry name" value="DUF8212"/>
    <property type="match status" value="1"/>
</dbReference>
<dbReference type="GeneID" id="54570726"/>
<feature type="domain" description="DUF8212" evidence="2">
    <location>
        <begin position="231"/>
        <end position="265"/>
    </location>
</feature>
<evidence type="ECO:0000313" key="4">
    <source>
        <dbReference type="Proteomes" id="UP000799537"/>
    </source>
</evidence>
<evidence type="ECO:0000259" key="1">
    <source>
        <dbReference type="Pfam" id="PF06985"/>
    </source>
</evidence>
<name>A0A6A6CCK0_ZASCE</name>
<keyword evidence="4" id="KW-1185">Reference proteome</keyword>
<gene>
    <name evidence="3" type="ORF">M409DRAFT_67537</name>
</gene>
<dbReference type="OrthoDB" id="674604at2759"/>
<dbReference type="RefSeq" id="XP_033665684.1">
    <property type="nucleotide sequence ID" value="XM_033817454.1"/>
</dbReference>
<dbReference type="PANTHER" id="PTHR10622:SF12">
    <property type="entry name" value="HET DOMAIN-CONTAINING PROTEIN"/>
    <property type="match status" value="1"/>
</dbReference>
<feature type="domain" description="Heterokaryon incompatibility" evidence="1">
    <location>
        <begin position="22"/>
        <end position="123"/>
    </location>
</feature>
<organism evidence="3 4">
    <name type="scientific">Zasmidium cellare ATCC 36951</name>
    <dbReference type="NCBI Taxonomy" id="1080233"/>
    <lineage>
        <taxon>Eukaryota</taxon>
        <taxon>Fungi</taxon>
        <taxon>Dikarya</taxon>
        <taxon>Ascomycota</taxon>
        <taxon>Pezizomycotina</taxon>
        <taxon>Dothideomycetes</taxon>
        <taxon>Dothideomycetidae</taxon>
        <taxon>Mycosphaerellales</taxon>
        <taxon>Mycosphaerellaceae</taxon>
        <taxon>Zasmidium</taxon>
    </lineage>
</organism>
<sequence length="303" mass="35390">MRLLNKQTFEIESFLDDEVPPYIILSHRWSGAETSMQEFALQRRLSRDQWSPGTAKVLTFCEHIRSYEEQYVWVDTCCIDKSSSAELQEAINSMFKWYHQAEQCVVYMHDVDVTAGDPGDKHSRLEAQLKRSQWFSRGWTLQELLAPRKIVFVDFRWTQMGSREDFKVILHQITRINPSYHGDPAKIHLAPVAERMSWLSLRKTSRVEDMAYCMLGVFDVNMTMLYGEGSKAFIRLQKEIIQNIDDESIFVWQPVQNAADEKSCIPVLAPEAACFSVCREVTITKSVYLNRDPYRWTNKVLRI</sequence>
<proteinExistence type="predicted"/>
<dbReference type="Proteomes" id="UP000799537">
    <property type="component" value="Unassembled WGS sequence"/>
</dbReference>
<dbReference type="Pfam" id="PF06985">
    <property type="entry name" value="HET"/>
    <property type="match status" value="1"/>
</dbReference>
<evidence type="ECO:0000313" key="3">
    <source>
        <dbReference type="EMBL" id="KAF2164795.1"/>
    </source>
</evidence>
<dbReference type="EMBL" id="ML993602">
    <property type="protein sequence ID" value="KAF2164795.1"/>
    <property type="molecule type" value="Genomic_DNA"/>
</dbReference>
<accession>A0A6A6CCK0</accession>
<protein>
    <submittedName>
        <fullName evidence="3">Uncharacterized protein</fullName>
    </submittedName>
</protein>
<dbReference type="AlphaFoldDB" id="A0A6A6CCK0"/>
<reference evidence="3" key="1">
    <citation type="journal article" date="2020" name="Stud. Mycol.">
        <title>101 Dothideomycetes genomes: a test case for predicting lifestyles and emergence of pathogens.</title>
        <authorList>
            <person name="Haridas S."/>
            <person name="Albert R."/>
            <person name="Binder M."/>
            <person name="Bloem J."/>
            <person name="Labutti K."/>
            <person name="Salamov A."/>
            <person name="Andreopoulos B."/>
            <person name="Baker S."/>
            <person name="Barry K."/>
            <person name="Bills G."/>
            <person name="Bluhm B."/>
            <person name="Cannon C."/>
            <person name="Castanera R."/>
            <person name="Culley D."/>
            <person name="Daum C."/>
            <person name="Ezra D."/>
            <person name="Gonzalez J."/>
            <person name="Henrissat B."/>
            <person name="Kuo A."/>
            <person name="Liang C."/>
            <person name="Lipzen A."/>
            <person name="Lutzoni F."/>
            <person name="Magnuson J."/>
            <person name="Mondo S."/>
            <person name="Nolan M."/>
            <person name="Ohm R."/>
            <person name="Pangilinan J."/>
            <person name="Park H.-J."/>
            <person name="Ramirez L."/>
            <person name="Alfaro M."/>
            <person name="Sun H."/>
            <person name="Tritt A."/>
            <person name="Yoshinaga Y."/>
            <person name="Zwiers L.-H."/>
            <person name="Turgeon B."/>
            <person name="Goodwin S."/>
            <person name="Spatafora J."/>
            <person name="Crous P."/>
            <person name="Grigoriev I."/>
        </authorList>
    </citation>
    <scope>NUCLEOTIDE SEQUENCE</scope>
    <source>
        <strain evidence="3">ATCC 36951</strain>
    </source>
</reference>
<dbReference type="InterPro" id="IPR010730">
    <property type="entry name" value="HET"/>
</dbReference>
<dbReference type="InterPro" id="IPR058525">
    <property type="entry name" value="DUF8212"/>
</dbReference>